<evidence type="ECO:0000313" key="1">
    <source>
        <dbReference type="EMBL" id="PAV86639.1"/>
    </source>
</evidence>
<name>A0A2A2LKF5_9BILA</name>
<dbReference type="EMBL" id="LIAE01006652">
    <property type="protein sequence ID" value="PAV86639.1"/>
    <property type="molecule type" value="Genomic_DNA"/>
</dbReference>
<dbReference type="Proteomes" id="UP000218231">
    <property type="component" value="Unassembled WGS sequence"/>
</dbReference>
<accession>A0A2A2LKF5</accession>
<keyword evidence="2" id="KW-1185">Reference proteome</keyword>
<organism evidence="1 2">
    <name type="scientific">Diploscapter pachys</name>
    <dbReference type="NCBI Taxonomy" id="2018661"/>
    <lineage>
        <taxon>Eukaryota</taxon>
        <taxon>Metazoa</taxon>
        <taxon>Ecdysozoa</taxon>
        <taxon>Nematoda</taxon>
        <taxon>Chromadorea</taxon>
        <taxon>Rhabditida</taxon>
        <taxon>Rhabditina</taxon>
        <taxon>Rhabditomorpha</taxon>
        <taxon>Rhabditoidea</taxon>
        <taxon>Rhabditidae</taxon>
        <taxon>Diploscapter</taxon>
    </lineage>
</organism>
<evidence type="ECO:0000313" key="2">
    <source>
        <dbReference type="Proteomes" id="UP000218231"/>
    </source>
</evidence>
<dbReference type="OrthoDB" id="6065624at2759"/>
<proteinExistence type="predicted"/>
<reference evidence="1 2" key="1">
    <citation type="journal article" date="2017" name="Curr. Biol.">
        <title>Genome architecture and evolution of a unichromosomal asexual nematode.</title>
        <authorList>
            <person name="Fradin H."/>
            <person name="Zegar C."/>
            <person name="Gutwein M."/>
            <person name="Lucas J."/>
            <person name="Kovtun M."/>
            <person name="Corcoran D."/>
            <person name="Baugh L.R."/>
            <person name="Kiontke K."/>
            <person name="Gunsalus K."/>
            <person name="Fitch D.H."/>
            <person name="Piano F."/>
        </authorList>
    </citation>
    <scope>NUCLEOTIDE SEQUENCE [LARGE SCALE GENOMIC DNA]</scope>
    <source>
        <strain evidence="1">PF1309</strain>
    </source>
</reference>
<comment type="caution">
    <text evidence="1">The sequence shown here is derived from an EMBL/GenBank/DDBJ whole genome shotgun (WGS) entry which is preliminary data.</text>
</comment>
<sequence length="101" mass="11954">MSEELKEEVEMKYIKAWDVGKFHSAYYGQTSCGQRYALVVTSGVWYKIRLIFELSKEKLNIPGSTIFEHDCSSHLTSEAVQEQVERWKDQMNRRNVYMIPR</sequence>
<dbReference type="AlphaFoldDB" id="A0A2A2LKF5"/>
<gene>
    <name evidence="1" type="ORF">WR25_23331</name>
</gene>
<protein>
    <submittedName>
        <fullName evidence="1">Uncharacterized protein</fullName>
    </submittedName>
</protein>